<dbReference type="SUPFAM" id="SSF88659">
    <property type="entry name" value="Sigma3 and sigma4 domains of RNA polymerase sigma factors"/>
    <property type="match status" value="1"/>
</dbReference>
<dbReference type="InterPro" id="IPR039425">
    <property type="entry name" value="RNA_pol_sigma-70-like"/>
</dbReference>
<protein>
    <submittedName>
        <fullName evidence="7">RNA polymerase</fullName>
    </submittedName>
</protein>
<feature type="domain" description="RNA polymerase sigma-70 region 2" evidence="5">
    <location>
        <begin position="4"/>
        <end position="72"/>
    </location>
</feature>
<dbReference type="InterPro" id="IPR036388">
    <property type="entry name" value="WH-like_DNA-bd_sf"/>
</dbReference>
<evidence type="ECO:0000256" key="2">
    <source>
        <dbReference type="ARBA" id="ARBA00023015"/>
    </source>
</evidence>
<dbReference type="EMBL" id="LTAO01000019">
    <property type="protein sequence ID" value="KYG30491.1"/>
    <property type="molecule type" value="Genomic_DNA"/>
</dbReference>
<dbReference type="Proteomes" id="UP000075806">
    <property type="component" value="Unassembled WGS sequence"/>
</dbReference>
<evidence type="ECO:0000259" key="6">
    <source>
        <dbReference type="Pfam" id="PF08281"/>
    </source>
</evidence>
<dbReference type="InterPro" id="IPR013325">
    <property type="entry name" value="RNA_pol_sigma_r2"/>
</dbReference>
<comment type="caution">
    <text evidence="7">The sequence shown here is derived from an EMBL/GenBank/DDBJ whole genome shotgun (WGS) entry which is preliminary data.</text>
</comment>
<dbReference type="GO" id="GO:0003677">
    <property type="term" value="F:DNA binding"/>
    <property type="evidence" value="ECO:0007669"/>
    <property type="project" value="InterPro"/>
</dbReference>
<reference evidence="7" key="1">
    <citation type="submission" date="2016-02" db="EMBL/GenBank/DDBJ databases">
        <title>Genome sequence of Bacillus trypoxylicola KCTC 13244(T).</title>
        <authorList>
            <person name="Jeong H."/>
            <person name="Park S.-H."/>
            <person name="Choi S.-K."/>
        </authorList>
    </citation>
    <scope>NUCLEOTIDE SEQUENCE [LARGE SCALE GENOMIC DNA]</scope>
    <source>
        <strain evidence="7">KCTC 13244</strain>
    </source>
</reference>
<dbReference type="Gene3D" id="1.10.1740.10">
    <property type="match status" value="1"/>
</dbReference>
<organism evidence="7 8">
    <name type="scientific">Alkalihalobacillus trypoxylicola</name>
    <dbReference type="NCBI Taxonomy" id="519424"/>
    <lineage>
        <taxon>Bacteria</taxon>
        <taxon>Bacillati</taxon>
        <taxon>Bacillota</taxon>
        <taxon>Bacilli</taxon>
        <taxon>Bacillales</taxon>
        <taxon>Bacillaceae</taxon>
        <taxon>Alkalihalobacillus</taxon>
    </lineage>
</organism>
<dbReference type="InterPro" id="IPR013324">
    <property type="entry name" value="RNA_pol_sigma_r3/r4-like"/>
</dbReference>
<accession>A0A162DPN9</accession>
<evidence type="ECO:0000313" key="8">
    <source>
        <dbReference type="Proteomes" id="UP000075806"/>
    </source>
</evidence>
<evidence type="ECO:0000256" key="1">
    <source>
        <dbReference type="ARBA" id="ARBA00010641"/>
    </source>
</evidence>
<gene>
    <name evidence="7" type="ORF">AZF04_19600</name>
</gene>
<dbReference type="STRING" id="519424.AZF04_19600"/>
<evidence type="ECO:0000313" key="7">
    <source>
        <dbReference type="EMBL" id="KYG30491.1"/>
    </source>
</evidence>
<name>A0A162DPN9_9BACI</name>
<dbReference type="SUPFAM" id="SSF88946">
    <property type="entry name" value="Sigma2 domain of RNA polymerase sigma factors"/>
    <property type="match status" value="1"/>
</dbReference>
<proteinExistence type="inferred from homology"/>
<dbReference type="NCBIfam" id="TIGR02937">
    <property type="entry name" value="sigma70-ECF"/>
    <property type="match status" value="1"/>
</dbReference>
<dbReference type="GO" id="GO:0006352">
    <property type="term" value="P:DNA-templated transcription initiation"/>
    <property type="evidence" value="ECO:0007669"/>
    <property type="project" value="InterPro"/>
</dbReference>
<evidence type="ECO:0000256" key="3">
    <source>
        <dbReference type="ARBA" id="ARBA00023082"/>
    </source>
</evidence>
<keyword evidence="2" id="KW-0805">Transcription regulation</keyword>
<sequence>MDELYEDLKSDLIRFAYSIADQKQEGDDLVQDALEKAFYQKELLSWPRYKQKAWFYRVMKNQLIDSKRKSKREVELDEFYEQNWVMPPVTSIEMVEMLKRLPKIQSDIVFKRYWIGLNSKEIASKIGISASTVRYHLSLAIQTLRDYFEEEL</sequence>
<dbReference type="PANTHER" id="PTHR43133">
    <property type="entry name" value="RNA POLYMERASE ECF-TYPE SIGMA FACTO"/>
    <property type="match status" value="1"/>
</dbReference>
<evidence type="ECO:0000256" key="4">
    <source>
        <dbReference type="ARBA" id="ARBA00023163"/>
    </source>
</evidence>
<dbReference type="Pfam" id="PF08281">
    <property type="entry name" value="Sigma70_r4_2"/>
    <property type="match status" value="1"/>
</dbReference>
<dbReference type="InterPro" id="IPR014284">
    <property type="entry name" value="RNA_pol_sigma-70_dom"/>
</dbReference>
<evidence type="ECO:0000259" key="5">
    <source>
        <dbReference type="Pfam" id="PF04542"/>
    </source>
</evidence>
<keyword evidence="8" id="KW-1185">Reference proteome</keyword>
<dbReference type="Gene3D" id="1.10.10.10">
    <property type="entry name" value="Winged helix-like DNA-binding domain superfamily/Winged helix DNA-binding domain"/>
    <property type="match status" value="1"/>
</dbReference>
<dbReference type="InterPro" id="IPR007627">
    <property type="entry name" value="RNA_pol_sigma70_r2"/>
</dbReference>
<dbReference type="GO" id="GO:0016987">
    <property type="term" value="F:sigma factor activity"/>
    <property type="evidence" value="ECO:0007669"/>
    <property type="project" value="UniProtKB-KW"/>
</dbReference>
<dbReference type="InterPro" id="IPR013249">
    <property type="entry name" value="RNA_pol_sigma70_r4_t2"/>
</dbReference>
<keyword evidence="4" id="KW-0804">Transcription</keyword>
<dbReference type="AlphaFoldDB" id="A0A162DPN9"/>
<keyword evidence="3" id="KW-0731">Sigma factor</keyword>
<comment type="similarity">
    <text evidence="1">Belongs to the sigma-70 factor family. ECF subfamily.</text>
</comment>
<dbReference type="PANTHER" id="PTHR43133:SF25">
    <property type="entry name" value="RNA POLYMERASE SIGMA FACTOR RFAY-RELATED"/>
    <property type="match status" value="1"/>
</dbReference>
<feature type="domain" description="RNA polymerase sigma factor 70 region 4 type 2" evidence="6">
    <location>
        <begin position="93"/>
        <end position="144"/>
    </location>
</feature>
<dbReference type="Pfam" id="PF04542">
    <property type="entry name" value="Sigma70_r2"/>
    <property type="match status" value="1"/>
</dbReference>